<reference evidence="1 2" key="1">
    <citation type="journal article" date="2018" name="Front. Plant Sci.">
        <title>Red Clover (Trifolium pratense) and Zigzag Clover (T. medium) - A Picture of Genomic Similarities and Differences.</title>
        <authorList>
            <person name="Dluhosova J."/>
            <person name="Istvanek J."/>
            <person name="Nedelnik J."/>
            <person name="Repkova J."/>
        </authorList>
    </citation>
    <scope>NUCLEOTIDE SEQUENCE [LARGE SCALE GENOMIC DNA]</scope>
    <source>
        <strain evidence="2">cv. 10/8</strain>
        <tissue evidence="1">Leaf</tissue>
    </source>
</reference>
<keyword evidence="2" id="KW-1185">Reference proteome</keyword>
<name>A0A392PE94_9FABA</name>
<organism evidence="1 2">
    <name type="scientific">Trifolium medium</name>
    <dbReference type="NCBI Taxonomy" id="97028"/>
    <lineage>
        <taxon>Eukaryota</taxon>
        <taxon>Viridiplantae</taxon>
        <taxon>Streptophyta</taxon>
        <taxon>Embryophyta</taxon>
        <taxon>Tracheophyta</taxon>
        <taxon>Spermatophyta</taxon>
        <taxon>Magnoliopsida</taxon>
        <taxon>eudicotyledons</taxon>
        <taxon>Gunneridae</taxon>
        <taxon>Pentapetalae</taxon>
        <taxon>rosids</taxon>
        <taxon>fabids</taxon>
        <taxon>Fabales</taxon>
        <taxon>Fabaceae</taxon>
        <taxon>Papilionoideae</taxon>
        <taxon>50 kb inversion clade</taxon>
        <taxon>NPAAA clade</taxon>
        <taxon>Hologalegina</taxon>
        <taxon>IRL clade</taxon>
        <taxon>Trifolieae</taxon>
        <taxon>Trifolium</taxon>
    </lineage>
</organism>
<sequence length="33" mass="3667">MCSLQRTSDNALNRQRSKALATTRCSDLVAKDL</sequence>
<accession>A0A392PE94</accession>
<dbReference type="Proteomes" id="UP000265520">
    <property type="component" value="Unassembled WGS sequence"/>
</dbReference>
<feature type="non-terminal residue" evidence="1">
    <location>
        <position position="33"/>
    </location>
</feature>
<protein>
    <submittedName>
        <fullName evidence="1">Uncharacterized protein</fullName>
    </submittedName>
</protein>
<evidence type="ECO:0000313" key="1">
    <source>
        <dbReference type="EMBL" id="MCI09626.1"/>
    </source>
</evidence>
<evidence type="ECO:0000313" key="2">
    <source>
        <dbReference type="Proteomes" id="UP000265520"/>
    </source>
</evidence>
<dbReference type="AlphaFoldDB" id="A0A392PE94"/>
<dbReference type="EMBL" id="LXQA010073325">
    <property type="protein sequence ID" value="MCI09626.1"/>
    <property type="molecule type" value="Genomic_DNA"/>
</dbReference>
<proteinExistence type="predicted"/>
<comment type="caution">
    <text evidence="1">The sequence shown here is derived from an EMBL/GenBank/DDBJ whole genome shotgun (WGS) entry which is preliminary data.</text>
</comment>